<dbReference type="Gene3D" id="3.30.160.60">
    <property type="entry name" value="Classic Zinc Finger"/>
    <property type="match status" value="2"/>
</dbReference>
<organism evidence="12">
    <name type="scientific">Talaromyces marneffei PM1</name>
    <dbReference type="NCBI Taxonomy" id="1077442"/>
    <lineage>
        <taxon>Eukaryota</taxon>
        <taxon>Fungi</taxon>
        <taxon>Dikarya</taxon>
        <taxon>Ascomycota</taxon>
        <taxon>Pezizomycotina</taxon>
        <taxon>Eurotiomycetes</taxon>
        <taxon>Eurotiomycetidae</taxon>
        <taxon>Eurotiales</taxon>
        <taxon>Trichocomaceae</taxon>
        <taxon>Talaromyces</taxon>
        <taxon>Talaromyces sect. Talaromyces</taxon>
    </lineage>
</organism>
<dbReference type="eggNOG" id="KOG1721">
    <property type="taxonomic scope" value="Eukaryota"/>
</dbReference>
<dbReference type="GO" id="GO:0003677">
    <property type="term" value="F:DNA binding"/>
    <property type="evidence" value="ECO:0007669"/>
    <property type="project" value="UniProtKB-KW"/>
</dbReference>
<feature type="domain" description="Zn(2)-C6 fungal-type" evidence="10">
    <location>
        <begin position="89"/>
        <end position="118"/>
    </location>
</feature>
<dbReference type="SUPFAM" id="SSF57701">
    <property type="entry name" value="Zn2/Cys6 DNA-binding domain"/>
    <property type="match status" value="1"/>
</dbReference>
<keyword evidence="7" id="KW-0539">Nucleus</keyword>
<keyword evidence="5" id="KW-0238">DNA-binding</keyword>
<evidence type="ECO:0000256" key="2">
    <source>
        <dbReference type="ARBA" id="ARBA00022771"/>
    </source>
</evidence>
<evidence type="ECO:0000256" key="3">
    <source>
        <dbReference type="ARBA" id="ARBA00022833"/>
    </source>
</evidence>
<dbReference type="PROSITE" id="PS50157">
    <property type="entry name" value="ZINC_FINGER_C2H2_2"/>
    <property type="match status" value="2"/>
</dbReference>
<sequence length="593" mass="67640">MMPLLAQMYEGKQNMSFQQPRPYKCSDPGCGASYLRREHLIRHEAQHSEAPAHVCKVCGLGFSRSDSLRRHERAHTKDSTAVVPRVSKACDRCHALKARCDKGNPCAICAKKGLQCTFDRSFKREGRSASILSGTNHEETQAGRKRRRVEQDLPDRLLGLYDLIGAVVASSSTPTPPPPAYTTSAPLKLHQKQSQAEEASIQSLRVAVQQQEAQIQYGLMNVSAQKQPPTQHPDHQEEDVDHPILRLSDVYTTSKSFLANENFSNELESEEMTNLMCDLDAKYYVELYFAHFHGQWPFLTKPQFNPEIEPPILVLAMVICGLRMTEEKTLMRLAWLIHAHLHAIFVTQMENWTVKEYSSHRWPIATYQAILLFTIFTITANDYEEVFGPDDYEDEETEDVHDRIYPIFTNLVDTCRVQRILHYPSMLSQIHADDPLVYKFTASEEFKYFAITLFKVDNILSKLIQLAKNDDDDKPQEYTALSISELQFPPPINSYVWEADGIRELLRRRARQCRDPSRSSDIYGAIMADDRETVLNRESNPWICDILGSADKESGALQRGKFGLGRKRRKDWMSLGPWLGYLVGLDVGSAAHV</sequence>
<dbReference type="FunFam" id="3.30.160.60:FF:000065">
    <property type="entry name" value="B-cell CLL/lymphoma 6, member B"/>
    <property type="match status" value="1"/>
</dbReference>
<evidence type="ECO:0000256" key="5">
    <source>
        <dbReference type="ARBA" id="ARBA00023125"/>
    </source>
</evidence>
<keyword evidence="2 8" id="KW-0863">Zinc-finger</keyword>
<keyword evidence="1" id="KW-0479">Metal-binding</keyword>
<dbReference type="PROSITE" id="PS00028">
    <property type="entry name" value="ZINC_FINGER_C2H2_1"/>
    <property type="match status" value="2"/>
</dbReference>
<keyword evidence="3" id="KW-0862">Zinc</keyword>
<evidence type="ECO:0000256" key="6">
    <source>
        <dbReference type="ARBA" id="ARBA00023163"/>
    </source>
</evidence>
<dbReference type="GO" id="GO:0008270">
    <property type="term" value="F:zinc ion binding"/>
    <property type="evidence" value="ECO:0007669"/>
    <property type="project" value="UniProtKB-KW"/>
</dbReference>
<dbReference type="Pfam" id="PF00172">
    <property type="entry name" value="Zn_clus"/>
    <property type="match status" value="1"/>
</dbReference>
<dbReference type="GO" id="GO:0006351">
    <property type="term" value="P:DNA-templated transcription"/>
    <property type="evidence" value="ECO:0007669"/>
    <property type="project" value="InterPro"/>
</dbReference>
<dbReference type="PANTHER" id="PTHR47660:SF7">
    <property type="entry name" value="TRANSCRIPTION FACTOR WITH C2H2 AND ZN(2)-CYS(6) DNA BINDING DOMAIN (EUROFUNG)"/>
    <property type="match status" value="1"/>
</dbReference>
<dbReference type="InterPro" id="IPR036864">
    <property type="entry name" value="Zn2-C6_fun-type_DNA-bd_sf"/>
</dbReference>
<evidence type="ECO:0000256" key="7">
    <source>
        <dbReference type="ARBA" id="ARBA00023242"/>
    </source>
</evidence>
<protein>
    <submittedName>
        <fullName evidence="12">Zinc finger protein PLAGL1</fullName>
    </submittedName>
</protein>
<evidence type="ECO:0000313" key="12">
    <source>
        <dbReference type="EMBL" id="KFX43053.1"/>
    </source>
</evidence>
<dbReference type="CDD" id="cd00067">
    <property type="entry name" value="GAL4"/>
    <property type="match status" value="1"/>
</dbReference>
<dbReference type="SMART" id="SM00066">
    <property type="entry name" value="GAL4"/>
    <property type="match status" value="1"/>
</dbReference>
<keyword evidence="4" id="KW-0805">Transcription regulation</keyword>
<accession>A0A093XCX7</accession>
<keyword evidence="6" id="KW-0804">Transcription</keyword>
<feature type="domain" description="C2H2-type" evidence="11">
    <location>
        <begin position="23"/>
        <end position="52"/>
    </location>
</feature>
<feature type="domain" description="C2H2-type" evidence="11">
    <location>
        <begin position="53"/>
        <end position="80"/>
    </location>
</feature>
<comment type="caution">
    <text evidence="12">The sequence shown here is derived from an EMBL/GenBank/DDBJ whole genome shotgun (WGS) entry which is preliminary data.</text>
</comment>
<dbReference type="AlphaFoldDB" id="A0A093XCX7"/>
<gene>
    <name evidence="12" type="ORF">GQ26_0380300</name>
</gene>
<dbReference type="EMBL" id="JPOX01000038">
    <property type="protein sequence ID" value="KFX43053.1"/>
    <property type="molecule type" value="Genomic_DNA"/>
</dbReference>
<proteinExistence type="predicted"/>
<feature type="region of interest" description="Disordered" evidence="9">
    <location>
        <begin position="129"/>
        <end position="150"/>
    </location>
</feature>
<evidence type="ECO:0000256" key="1">
    <source>
        <dbReference type="ARBA" id="ARBA00022723"/>
    </source>
</evidence>
<dbReference type="InterPro" id="IPR013087">
    <property type="entry name" value="Znf_C2H2_type"/>
</dbReference>
<evidence type="ECO:0000259" key="11">
    <source>
        <dbReference type="PROSITE" id="PS50157"/>
    </source>
</evidence>
<name>A0A093XCX7_TALMA</name>
<dbReference type="Pfam" id="PF00096">
    <property type="entry name" value="zf-C2H2"/>
    <property type="match status" value="1"/>
</dbReference>
<dbReference type="PROSITE" id="PS00463">
    <property type="entry name" value="ZN2_CY6_FUNGAL_1"/>
    <property type="match status" value="1"/>
</dbReference>
<dbReference type="PANTHER" id="PTHR47660">
    <property type="entry name" value="TRANSCRIPTION FACTOR WITH C2H2 AND ZN(2)-CYS(6) DNA BINDING DOMAIN (EUROFUNG)-RELATED-RELATED"/>
    <property type="match status" value="1"/>
</dbReference>
<dbReference type="SMART" id="SM00355">
    <property type="entry name" value="ZnF_C2H2"/>
    <property type="match status" value="2"/>
</dbReference>
<dbReference type="CDD" id="cd12148">
    <property type="entry name" value="fungal_TF_MHR"/>
    <property type="match status" value="1"/>
</dbReference>
<dbReference type="HOGENOM" id="CLU_037785_0_0_1"/>
<dbReference type="InterPro" id="IPR001138">
    <property type="entry name" value="Zn2Cys6_DnaBD"/>
</dbReference>
<dbReference type="InterPro" id="IPR036236">
    <property type="entry name" value="Znf_C2H2_sf"/>
</dbReference>
<dbReference type="Gene3D" id="4.10.240.10">
    <property type="entry name" value="Zn(2)-C6 fungal-type DNA-binding domain"/>
    <property type="match status" value="1"/>
</dbReference>
<dbReference type="Pfam" id="PF04082">
    <property type="entry name" value="Fungal_trans"/>
    <property type="match status" value="1"/>
</dbReference>
<dbReference type="InterPro" id="IPR007219">
    <property type="entry name" value="XnlR_reg_dom"/>
</dbReference>
<evidence type="ECO:0000256" key="4">
    <source>
        <dbReference type="ARBA" id="ARBA00023015"/>
    </source>
</evidence>
<reference evidence="12" key="1">
    <citation type="journal article" date="2014" name="PLoS Genet.">
        <title>Signature Gene Expression Reveals Novel Clues to the Molecular Mechanisms of Dimorphic Transition in Penicillium marneffei.</title>
        <authorList>
            <person name="Yang E."/>
            <person name="Wang G."/>
            <person name="Cai J."/>
            <person name="Woo P.C."/>
            <person name="Lau S.K."/>
            <person name="Yuen K.-Y."/>
            <person name="Chow W.-N."/>
            <person name="Lin X."/>
        </authorList>
    </citation>
    <scope>NUCLEOTIDE SEQUENCE [LARGE SCALE GENOMIC DNA]</scope>
    <source>
        <strain evidence="12">PM1</strain>
    </source>
</reference>
<evidence type="ECO:0000256" key="8">
    <source>
        <dbReference type="PROSITE-ProRule" id="PRU00042"/>
    </source>
</evidence>
<dbReference type="PROSITE" id="PS50048">
    <property type="entry name" value="ZN2_CY6_FUNGAL_2"/>
    <property type="match status" value="1"/>
</dbReference>
<evidence type="ECO:0000256" key="9">
    <source>
        <dbReference type="SAM" id="MobiDB-lite"/>
    </source>
</evidence>
<evidence type="ECO:0000259" key="10">
    <source>
        <dbReference type="PROSITE" id="PS50048"/>
    </source>
</evidence>
<dbReference type="SUPFAM" id="SSF57667">
    <property type="entry name" value="beta-beta-alpha zinc fingers"/>
    <property type="match status" value="1"/>
</dbReference>
<dbReference type="GO" id="GO:0000981">
    <property type="term" value="F:DNA-binding transcription factor activity, RNA polymerase II-specific"/>
    <property type="evidence" value="ECO:0007669"/>
    <property type="project" value="InterPro"/>
</dbReference>